<evidence type="ECO:0000256" key="2">
    <source>
        <dbReference type="ARBA" id="ARBA00005699"/>
    </source>
</evidence>
<proteinExistence type="inferred from homology"/>
<keyword evidence="4" id="KW-0138">CF(0)</keyword>
<keyword evidence="7" id="KW-0496">Mitochondrion</keyword>
<reference evidence="11 12" key="1">
    <citation type="journal article" date="2010" name="Nat. Biotechnol.">
        <title>Genome sequence of the model mushroom Schizophyllum commune.</title>
        <authorList>
            <person name="Ohm R.A."/>
            <person name="de Jong J.F."/>
            <person name="Lugones L.G."/>
            <person name="Aerts A."/>
            <person name="Kothe E."/>
            <person name="Stajich J.E."/>
            <person name="de Vries R.P."/>
            <person name="Record E."/>
            <person name="Levasseur A."/>
            <person name="Baker S.E."/>
            <person name="Bartholomew K.A."/>
            <person name="Coutinho P.M."/>
            <person name="Erdmann S."/>
            <person name="Fowler T.J."/>
            <person name="Gathman A.C."/>
            <person name="Lombard V."/>
            <person name="Henrissat B."/>
            <person name="Knabe N."/>
            <person name="Kuees U."/>
            <person name="Lilly W.W."/>
            <person name="Lindquist E."/>
            <person name="Lucas S."/>
            <person name="Magnuson J.K."/>
            <person name="Piumi F."/>
            <person name="Raudaskoski M."/>
            <person name="Salamov A."/>
            <person name="Schmutz J."/>
            <person name="Schwarze F.W.M.R."/>
            <person name="vanKuyk P.A."/>
            <person name="Horton J.S."/>
            <person name="Grigoriev I.V."/>
            <person name="Woesten H.A.B."/>
        </authorList>
    </citation>
    <scope>NUCLEOTIDE SEQUENCE [LARGE SCALE GENOMIC DNA]</scope>
    <source>
        <strain evidence="12">H4-8 / FGSC 9210</strain>
    </source>
</reference>
<dbReference type="Proteomes" id="UP000007431">
    <property type="component" value="Unassembled WGS sequence"/>
</dbReference>
<dbReference type="GO" id="GO:0045259">
    <property type="term" value="C:proton-transporting ATP synthase complex"/>
    <property type="evidence" value="ECO:0007669"/>
    <property type="project" value="UniProtKB-KW"/>
</dbReference>
<dbReference type="InParanoid" id="D8PW31"/>
<dbReference type="AlphaFoldDB" id="D8PW31"/>
<dbReference type="GO" id="GO:0015986">
    <property type="term" value="P:proton motive force-driven ATP synthesis"/>
    <property type="evidence" value="ECO:0007669"/>
    <property type="project" value="InterPro"/>
</dbReference>
<comment type="subcellular location">
    <subcellularLocation>
        <location evidence="1">Mitochondrion membrane</location>
    </subcellularLocation>
</comment>
<protein>
    <submittedName>
        <fullName evidence="11">Uncharacterized protein</fullName>
    </submittedName>
</protein>
<evidence type="ECO:0000256" key="10">
    <source>
        <dbReference type="SAM" id="MobiDB-lite"/>
    </source>
</evidence>
<evidence type="ECO:0000313" key="11">
    <source>
        <dbReference type="EMBL" id="EFJ00143.1"/>
    </source>
</evidence>
<evidence type="ECO:0000256" key="5">
    <source>
        <dbReference type="ARBA" id="ARBA00022781"/>
    </source>
</evidence>
<dbReference type="EMBL" id="GL377303">
    <property type="protein sequence ID" value="EFJ00143.1"/>
    <property type="molecule type" value="Genomic_DNA"/>
</dbReference>
<keyword evidence="6" id="KW-0406">Ion transport</keyword>
<keyword evidence="3" id="KW-0813">Transport</keyword>
<accession>D8PW31</accession>
<dbReference type="GO" id="GO:0031966">
    <property type="term" value="C:mitochondrial membrane"/>
    <property type="evidence" value="ECO:0007669"/>
    <property type="project" value="UniProtKB-SubCell"/>
</dbReference>
<evidence type="ECO:0000313" key="12">
    <source>
        <dbReference type="Proteomes" id="UP000007431"/>
    </source>
</evidence>
<keyword evidence="9" id="KW-0066">ATP synthesis</keyword>
<dbReference type="VEuPathDB" id="FungiDB:SCHCODRAFT_02607019"/>
<dbReference type="HOGENOM" id="CLU_118199_0_0_1"/>
<evidence type="ECO:0000256" key="3">
    <source>
        <dbReference type="ARBA" id="ARBA00022448"/>
    </source>
</evidence>
<dbReference type="FunCoup" id="D8PW31">
    <property type="interactions" value="1"/>
</dbReference>
<sequence length="180" mass="19952">MRPTLPAGALRNSAARHSARPRSSPFHAARSNSTKPTNESLEEAQKKAKEALSAAQKQGAKAWETAKAYSGPRVGESLGPLVQPYKEPTLYNLAVARELVKQVYRAEHLQPPSSWAQIRSAYETLYARATDRQFWRHAIATGEIAKIFVYGVEAYGIYKIGEIIGRRHLVGYSVPLSSHH</sequence>
<evidence type="ECO:0000256" key="6">
    <source>
        <dbReference type="ARBA" id="ARBA00023065"/>
    </source>
</evidence>
<dbReference type="InterPro" id="IPR006808">
    <property type="entry name" value="ATP_synth_F0_gsu_mt"/>
</dbReference>
<dbReference type="STRING" id="578458.D8PW31"/>
<organism evidence="12">
    <name type="scientific">Schizophyllum commune (strain H4-8 / FGSC 9210)</name>
    <name type="common">Split gill fungus</name>
    <dbReference type="NCBI Taxonomy" id="578458"/>
    <lineage>
        <taxon>Eukaryota</taxon>
        <taxon>Fungi</taxon>
        <taxon>Dikarya</taxon>
        <taxon>Basidiomycota</taxon>
        <taxon>Agaricomycotina</taxon>
        <taxon>Agaricomycetes</taxon>
        <taxon>Agaricomycetidae</taxon>
        <taxon>Agaricales</taxon>
        <taxon>Schizophyllaceae</taxon>
        <taxon>Schizophyllum</taxon>
    </lineage>
</organism>
<keyword evidence="12" id="KW-1185">Reference proteome</keyword>
<name>D8PW31_SCHCM</name>
<feature type="region of interest" description="Disordered" evidence="10">
    <location>
        <begin position="1"/>
        <end position="56"/>
    </location>
</feature>
<evidence type="ECO:0000256" key="9">
    <source>
        <dbReference type="ARBA" id="ARBA00023310"/>
    </source>
</evidence>
<dbReference type="Pfam" id="PF04718">
    <property type="entry name" value="ATP-synt_G"/>
    <property type="match status" value="1"/>
</dbReference>
<keyword evidence="5" id="KW-0375">Hydrogen ion transport</keyword>
<gene>
    <name evidence="11" type="ORF">SCHCODRAFT_51351</name>
</gene>
<evidence type="ECO:0000256" key="1">
    <source>
        <dbReference type="ARBA" id="ARBA00004325"/>
    </source>
</evidence>
<keyword evidence="8" id="KW-0472">Membrane</keyword>
<comment type="similarity">
    <text evidence="2">Belongs to the ATPase g subunit family.</text>
</comment>
<evidence type="ECO:0000256" key="8">
    <source>
        <dbReference type="ARBA" id="ARBA00023136"/>
    </source>
</evidence>
<feature type="compositionally biased region" description="Low complexity" evidence="10">
    <location>
        <begin position="11"/>
        <end position="24"/>
    </location>
</feature>
<feature type="compositionally biased region" description="Polar residues" evidence="10">
    <location>
        <begin position="30"/>
        <end position="39"/>
    </location>
</feature>
<dbReference type="OMA" id="GLQAYGI"/>
<evidence type="ECO:0000256" key="7">
    <source>
        <dbReference type="ARBA" id="ARBA00023128"/>
    </source>
</evidence>
<evidence type="ECO:0000256" key="4">
    <source>
        <dbReference type="ARBA" id="ARBA00022547"/>
    </source>
</evidence>
<dbReference type="eggNOG" id="KOG4103">
    <property type="taxonomic scope" value="Eukaryota"/>
</dbReference>
<dbReference type="GO" id="GO:0015078">
    <property type="term" value="F:proton transmembrane transporter activity"/>
    <property type="evidence" value="ECO:0007669"/>
    <property type="project" value="InterPro"/>
</dbReference>